<dbReference type="Proteomes" id="UP000253495">
    <property type="component" value="Unassembled WGS sequence"/>
</dbReference>
<dbReference type="PANTHER" id="PTHR43316">
    <property type="entry name" value="HYDROLASE, HALOACID DELAHOGENASE-RELATED"/>
    <property type="match status" value="1"/>
</dbReference>
<evidence type="ECO:0000256" key="1">
    <source>
        <dbReference type="ARBA" id="ARBA00008106"/>
    </source>
</evidence>
<dbReference type="SFLD" id="SFLDG01129">
    <property type="entry name" value="C1.5:_HAD__Beta-PGM__Phosphata"/>
    <property type="match status" value="1"/>
</dbReference>
<dbReference type="Pfam" id="PF00702">
    <property type="entry name" value="Hydrolase"/>
    <property type="match status" value="1"/>
</dbReference>
<dbReference type="PRINTS" id="PR00413">
    <property type="entry name" value="HADHALOGNASE"/>
</dbReference>
<comment type="caution">
    <text evidence="3">The sequence shown here is derived from an EMBL/GenBank/DDBJ whole genome shotgun (WGS) entry which is preliminary data.</text>
</comment>
<dbReference type="PANTHER" id="PTHR43316:SF3">
    <property type="entry name" value="HALOACID DEHALOGENASE, TYPE II (AFU_ORTHOLOGUE AFUA_2G07750)-RELATED"/>
    <property type="match status" value="1"/>
</dbReference>
<evidence type="ECO:0000313" key="3">
    <source>
        <dbReference type="EMBL" id="RCW45987.1"/>
    </source>
</evidence>
<dbReference type="RefSeq" id="WP_114451830.1">
    <property type="nucleotide sequence ID" value="NZ_QPJC01000002.1"/>
</dbReference>
<dbReference type="AlphaFoldDB" id="A0A368VXE6"/>
<comment type="similarity">
    <text evidence="1">Belongs to the HAD-like hydrolase superfamily. S-2-haloalkanoic acid dehalogenase family.</text>
</comment>
<name>A0A368VXE6_9ACTN</name>
<dbReference type="EMBL" id="QPJC01000002">
    <property type="protein sequence ID" value="RCW45987.1"/>
    <property type="molecule type" value="Genomic_DNA"/>
</dbReference>
<dbReference type="InterPro" id="IPR051540">
    <property type="entry name" value="S-2-haloacid_dehalogenase"/>
</dbReference>
<dbReference type="CDD" id="cd02588">
    <property type="entry name" value="HAD_L2-DEX"/>
    <property type="match status" value="1"/>
</dbReference>
<reference evidence="3 4" key="1">
    <citation type="submission" date="2018-07" db="EMBL/GenBank/DDBJ databases">
        <title>Genomic Encyclopedia of Type Strains, Phase III (KMG-III): the genomes of soil and plant-associated and newly described type strains.</title>
        <authorList>
            <person name="Whitman W."/>
        </authorList>
    </citation>
    <scope>NUCLEOTIDE SEQUENCE [LARGE SCALE GENOMIC DNA]</scope>
    <source>
        <strain evidence="3 4">CECT 8575</strain>
    </source>
</reference>
<evidence type="ECO:0000313" key="4">
    <source>
        <dbReference type="Proteomes" id="UP000253495"/>
    </source>
</evidence>
<dbReference type="GO" id="GO:0019120">
    <property type="term" value="F:hydrolase activity, acting on acid halide bonds, in C-halide compounds"/>
    <property type="evidence" value="ECO:0007669"/>
    <property type="project" value="InterPro"/>
</dbReference>
<dbReference type="NCBIfam" id="TIGR01428">
    <property type="entry name" value="HAD_type_II"/>
    <property type="match status" value="1"/>
</dbReference>
<sequence>MAADIEWVVFDLNGTVLDPSGISAELPEPFDTESVALGLLDEAVQQAMVDTAVGQYRPFTQYLRAALTRRLLLAGIDTVQPHVETALDAVGRLRAFPEVPAALDALRRAGFRVAAITNSVTGSAEATLESAGIGDYFESVVGSDQARAYKPAAVVYETGLARIGTEPSRACMVAAHGWDMHGAKAAGMVTAWVRRKEGMLLDTVNPPDFSGGDVAEVGDHLAGHSSA</sequence>
<gene>
    <name evidence="3" type="ORF">DFQ14_102289</name>
</gene>
<dbReference type="NCBIfam" id="TIGR01493">
    <property type="entry name" value="HAD-SF-IA-v2"/>
    <property type="match status" value="1"/>
</dbReference>
<dbReference type="Gene3D" id="3.40.50.1000">
    <property type="entry name" value="HAD superfamily/HAD-like"/>
    <property type="match status" value="1"/>
</dbReference>
<evidence type="ECO:0000256" key="2">
    <source>
        <dbReference type="ARBA" id="ARBA00022801"/>
    </source>
</evidence>
<dbReference type="InterPro" id="IPR006328">
    <property type="entry name" value="2-HAD"/>
</dbReference>
<dbReference type="OrthoDB" id="3774052at2"/>
<keyword evidence="2" id="KW-0378">Hydrolase</keyword>
<dbReference type="InterPro" id="IPR036412">
    <property type="entry name" value="HAD-like_sf"/>
</dbReference>
<dbReference type="InterPro" id="IPR006439">
    <property type="entry name" value="HAD-SF_hydro_IA"/>
</dbReference>
<dbReference type="SUPFAM" id="SSF56784">
    <property type="entry name" value="HAD-like"/>
    <property type="match status" value="1"/>
</dbReference>
<keyword evidence="4" id="KW-1185">Reference proteome</keyword>
<protein>
    <submittedName>
        <fullName evidence="3">2-haloacid dehalogenase</fullName>
    </submittedName>
</protein>
<dbReference type="InterPro" id="IPR023198">
    <property type="entry name" value="PGP-like_dom2"/>
</dbReference>
<accession>A0A368VXE6</accession>
<organism evidence="3 4">
    <name type="scientific">Halopolyspora algeriensis</name>
    <dbReference type="NCBI Taxonomy" id="1500506"/>
    <lineage>
        <taxon>Bacteria</taxon>
        <taxon>Bacillati</taxon>
        <taxon>Actinomycetota</taxon>
        <taxon>Actinomycetes</taxon>
        <taxon>Actinomycetes incertae sedis</taxon>
        <taxon>Halopolyspora</taxon>
    </lineage>
</organism>
<dbReference type="InterPro" id="IPR023214">
    <property type="entry name" value="HAD_sf"/>
</dbReference>
<dbReference type="SFLD" id="SFLDS00003">
    <property type="entry name" value="Haloacid_Dehalogenase"/>
    <property type="match status" value="1"/>
</dbReference>
<dbReference type="Gene3D" id="1.10.150.240">
    <property type="entry name" value="Putative phosphatase, domain 2"/>
    <property type="match status" value="1"/>
</dbReference>
<proteinExistence type="inferred from homology"/>